<name>A0A328B3Z9_9CAUL</name>
<dbReference type="InterPro" id="IPR011969">
    <property type="entry name" value="Clan_AA_Asp_peptidase_C"/>
</dbReference>
<sequence>MSNMLRFAMVSLVAGVSAVVAAHAVVVFAREPLALRAAKAEAPLVMAATGPLPAPQGGAVMKASDGHFWADGDVNGQAVHFLVDTGATAVALTPKDAERLGFDLSKLHYGYAVVTAGGQARAAGVKLASISVAGARLENVDALVIERGLDASLLGMTYLGRLSSFQATRQALFLQP</sequence>
<accession>A0A328B3Z9</accession>
<dbReference type="Pfam" id="PF13975">
    <property type="entry name" value="gag-asp_proteas"/>
    <property type="match status" value="1"/>
</dbReference>
<organism evidence="1 2">
    <name type="scientific">Phenylobacterium hankyongense</name>
    <dbReference type="NCBI Taxonomy" id="1813876"/>
    <lineage>
        <taxon>Bacteria</taxon>
        <taxon>Pseudomonadati</taxon>
        <taxon>Pseudomonadota</taxon>
        <taxon>Alphaproteobacteria</taxon>
        <taxon>Caulobacterales</taxon>
        <taxon>Caulobacteraceae</taxon>
        <taxon>Phenylobacterium</taxon>
    </lineage>
</organism>
<evidence type="ECO:0000313" key="2">
    <source>
        <dbReference type="Proteomes" id="UP000249842"/>
    </source>
</evidence>
<keyword evidence="2" id="KW-1185">Reference proteome</keyword>
<dbReference type="GO" id="GO:0006508">
    <property type="term" value="P:proteolysis"/>
    <property type="evidence" value="ECO:0007669"/>
    <property type="project" value="UniProtKB-KW"/>
</dbReference>
<dbReference type="OrthoDB" id="7595324at2"/>
<dbReference type="SUPFAM" id="SSF50630">
    <property type="entry name" value="Acid proteases"/>
    <property type="match status" value="1"/>
</dbReference>
<dbReference type="Proteomes" id="UP000249842">
    <property type="component" value="Unassembled WGS sequence"/>
</dbReference>
<dbReference type="InterPro" id="IPR001969">
    <property type="entry name" value="Aspartic_peptidase_AS"/>
</dbReference>
<dbReference type="InterPro" id="IPR034122">
    <property type="entry name" value="Retropepsin-like_bacterial"/>
</dbReference>
<dbReference type="PROSITE" id="PS00141">
    <property type="entry name" value="ASP_PROTEASE"/>
    <property type="match status" value="1"/>
</dbReference>
<protein>
    <submittedName>
        <fullName evidence="1">TIGR02281 family clan AA aspartic protease</fullName>
    </submittedName>
</protein>
<comment type="caution">
    <text evidence="1">The sequence shown here is derived from an EMBL/GenBank/DDBJ whole genome shotgun (WGS) entry which is preliminary data.</text>
</comment>
<dbReference type="NCBIfam" id="TIGR02281">
    <property type="entry name" value="clan_AA_DTGA"/>
    <property type="match status" value="1"/>
</dbReference>
<keyword evidence="1" id="KW-0645">Protease</keyword>
<dbReference type="GO" id="GO:0004190">
    <property type="term" value="F:aspartic-type endopeptidase activity"/>
    <property type="evidence" value="ECO:0007669"/>
    <property type="project" value="InterPro"/>
</dbReference>
<dbReference type="AlphaFoldDB" id="A0A328B3Z9"/>
<dbReference type="CDD" id="cd05483">
    <property type="entry name" value="retropepsin_like_bacteria"/>
    <property type="match status" value="1"/>
</dbReference>
<reference evidence="2" key="1">
    <citation type="submission" date="2018-05" db="EMBL/GenBank/DDBJ databases">
        <authorList>
            <person name="Li X."/>
        </authorList>
    </citation>
    <scope>NUCLEOTIDE SEQUENCE [LARGE SCALE GENOMIC DNA]</scope>
    <source>
        <strain evidence="2">HKS-05</strain>
    </source>
</reference>
<gene>
    <name evidence="1" type="ORF">DJ021_12545</name>
</gene>
<dbReference type="EMBL" id="QFYP01000001">
    <property type="protein sequence ID" value="RAK60574.1"/>
    <property type="molecule type" value="Genomic_DNA"/>
</dbReference>
<evidence type="ECO:0000313" key="1">
    <source>
        <dbReference type="EMBL" id="RAK60574.1"/>
    </source>
</evidence>
<keyword evidence="1" id="KW-0378">Hydrolase</keyword>
<dbReference type="InterPro" id="IPR021109">
    <property type="entry name" value="Peptidase_aspartic_dom_sf"/>
</dbReference>
<proteinExistence type="predicted"/>
<dbReference type="Gene3D" id="2.40.70.10">
    <property type="entry name" value="Acid Proteases"/>
    <property type="match status" value="1"/>
</dbReference>